<accession>C5LRX4</accession>
<dbReference type="GeneID" id="9043596"/>
<reference evidence="1 2" key="1">
    <citation type="submission" date="2008-07" db="EMBL/GenBank/DDBJ databases">
        <authorList>
            <person name="El-Sayed N."/>
            <person name="Caler E."/>
            <person name="Inman J."/>
            <person name="Amedeo P."/>
            <person name="Hass B."/>
            <person name="Wortman J."/>
        </authorList>
    </citation>
    <scope>NUCLEOTIDE SEQUENCE [LARGE SCALE GENOMIC DNA]</scope>
    <source>
        <strain evidence="2">ATCC 50983 / TXsc</strain>
    </source>
</reference>
<protein>
    <submittedName>
        <fullName evidence="1">Uncharacterized protein</fullName>
    </submittedName>
</protein>
<proteinExistence type="predicted"/>
<dbReference type="Proteomes" id="UP000007800">
    <property type="component" value="Unassembled WGS sequence"/>
</dbReference>
<evidence type="ECO:0000313" key="2">
    <source>
        <dbReference type="Proteomes" id="UP000007800"/>
    </source>
</evidence>
<dbReference type="AlphaFoldDB" id="C5LRX4"/>
<dbReference type="InParanoid" id="C5LRX4"/>
<dbReference type="EMBL" id="GG684992">
    <property type="protein sequence ID" value="EER00522.1"/>
    <property type="molecule type" value="Genomic_DNA"/>
</dbReference>
<organism evidence="2">
    <name type="scientific">Perkinsus marinus (strain ATCC 50983 / TXsc)</name>
    <dbReference type="NCBI Taxonomy" id="423536"/>
    <lineage>
        <taxon>Eukaryota</taxon>
        <taxon>Sar</taxon>
        <taxon>Alveolata</taxon>
        <taxon>Perkinsozoa</taxon>
        <taxon>Perkinsea</taxon>
        <taxon>Perkinsida</taxon>
        <taxon>Perkinsidae</taxon>
        <taxon>Perkinsus</taxon>
    </lineage>
</organism>
<evidence type="ECO:0000313" key="1">
    <source>
        <dbReference type="EMBL" id="EER00522.1"/>
    </source>
</evidence>
<keyword evidence="2" id="KW-1185">Reference proteome</keyword>
<gene>
    <name evidence="1" type="ORF">Pmar_PMAR024827</name>
</gene>
<name>C5LRX4_PERM5</name>
<sequence>MANHGAADRPLCHRIAQKARANVNTLDTIFDLRLVVDTFVLVNYRDTDLLSAVAQRVSHVLGGDSGTDHEGKKIPTMFTAEDVAEIFRGFKHLEVENIQLVEAVRDWSVNG</sequence>
<dbReference type="RefSeq" id="XP_002767804.1">
    <property type="nucleotide sequence ID" value="XM_002767758.1"/>
</dbReference>